<feature type="domain" description="Uracil-DNA glycosylase-like" evidence="16">
    <location>
        <begin position="137"/>
        <end position="298"/>
    </location>
</feature>
<comment type="caution">
    <text evidence="17">The sequence shown here is derived from an EMBL/GenBank/DDBJ whole genome shotgun (WGS) entry which is preliminary data.</text>
</comment>
<accession>A0A9Q1D7E8</accession>
<dbReference type="GO" id="GO:0097510">
    <property type="term" value="P:base-excision repair, AP site formation via deaminated base removal"/>
    <property type="evidence" value="ECO:0007669"/>
    <property type="project" value="TreeGrafter"/>
</dbReference>
<evidence type="ECO:0000256" key="13">
    <source>
        <dbReference type="PROSITE-ProRule" id="PRU10072"/>
    </source>
</evidence>
<comment type="subcellular location">
    <subcellularLocation>
        <location evidence="12">Mitochondrion</location>
    </subcellularLocation>
    <subcellularLocation>
        <location evidence="12">Nucleus</location>
    </subcellularLocation>
</comment>
<keyword evidence="2" id="KW-0597">Phosphoprotein</keyword>
<dbReference type="InterPro" id="IPR002043">
    <property type="entry name" value="UDG_fam1"/>
</dbReference>
<evidence type="ECO:0000256" key="3">
    <source>
        <dbReference type="ARBA" id="ARBA00022763"/>
    </source>
</evidence>
<dbReference type="GO" id="GO:0005739">
    <property type="term" value="C:mitochondrion"/>
    <property type="evidence" value="ECO:0007669"/>
    <property type="project" value="UniProtKB-SubCell"/>
</dbReference>
<dbReference type="Gene3D" id="3.40.470.10">
    <property type="entry name" value="Uracil-DNA glycosylase-like domain"/>
    <property type="match status" value="1"/>
</dbReference>
<evidence type="ECO:0000256" key="12">
    <source>
        <dbReference type="HAMAP-Rule" id="MF_03166"/>
    </source>
</evidence>
<dbReference type="NCBIfam" id="NF003589">
    <property type="entry name" value="PRK05254.1-2"/>
    <property type="match status" value="1"/>
</dbReference>
<comment type="function">
    <text evidence="12 14">Excises uracil residues from the DNA which can arise as a result of misincorporation of dUMP residues by DNA polymerase or due to deamination of cytosine.</text>
</comment>
<evidence type="ECO:0000256" key="11">
    <source>
        <dbReference type="ARBA" id="ARBA00064140"/>
    </source>
</evidence>
<keyword evidence="3 12" id="KW-0227">DNA damage</keyword>
<dbReference type="InterPro" id="IPR018085">
    <property type="entry name" value="Ura-DNA_Glyclase_AS"/>
</dbReference>
<evidence type="ECO:0000256" key="4">
    <source>
        <dbReference type="ARBA" id="ARBA00022801"/>
    </source>
</evidence>
<dbReference type="NCBIfam" id="NF003592">
    <property type="entry name" value="PRK05254.1-5"/>
    <property type="match status" value="1"/>
</dbReference>
<dbReference type="SMART" id="SM00986">
    <property type="entry name" value="UDG"/>
    <property type="match status" value="1"/>
</dbReference>
<comment type="catalytic activity">
    <reaction evidence="9">
        <text>a 2'-deoxyuridine in double-stranded DNA + H2O = a 2'-deoxyribose 5'-monophosphate in double-stranded DNA + uracil</text>
        <dbReference type="Rhea" id="RHEA:81455"/>
        <dbReference type="Rhea" id="RHEA-COMP:14231"/>
        <dbReference type="Rhea" id="RHEA-COMP:17071"/>
        <dbReference type="ChEBI" id="CHEBI:15377"/>
        <dbReference type="ChEBI" id="CHEBI:17568"/>
        <dbReference type="ChEBI" id="CHEBI:133902"/>
        <dbReference type="ChEBI" id="CHEBI:139095"/>
    </reaction>
    <physiologicalReaction direction="left-to-right" evidence="9">
        <dbReference type="Rhea" id="RHEA:81456"/>
    </physiologicalReaction>
</comment>
<dbReference type="Pfam" id="PF03167">
    <property type="entry name" value="UDG"/>
    <property type="match status" value="1"/>
</dbReference>
<keyword evidence="8 12" id="KW-0539">Nucleus</keyword>
<comment type="similarity">
    <text evidence="1 12 14">Belongs to the uracil-DNA glycosylase (UDG) superfamily. UNG family.</text>
</comment>
<dbReference type="Proteomes" id="UP001152803">
    <property type="component" value="Unassembled WGS sequence"/>
</dbReference>
<protein>
    <recommendedName>
        <fullName evidence="12 14">Uracil-DNA glycosylase</fullName>
        <shortName evidence="12">UDG</shortName>
        <ecNumber evidence="12 14">3.2.2.27</ecNumber>
    </recommendedName>
</protein>
<dbReference type="NCBIfam" id="NF003588">
    <property type="entry name" value="PRK05254.1-1"/>
    <property type="match status" value="1"/>
</dbReference>
<dbReference type="CDD" id="cd10027">
    <property type="entry name" value="UDG-F1-like"/>
    <property type="match status" value="1"/>
</dbReference>
<comment type="subunit">
    <text evidence="11">Interacts with RPA2 subunit of the RPA trimer; this interaction mediates UNG2 recruitment to RPA-coated single-stranded DNA at stalled replication forks. Interacts with PCNA; this interaction mediates UNG2 recruitment to S-phase replication foci. Interacts (via N-terminus) with FAM72A.</text>
</comment>
<dbReference type="HAMAP" id="MF_00148">
    <property type="entry name" value="UDG"/>
    <property type="match status" value="1"/>
</dbReference>
<keyword evidence="6 12" id="KW-0496">Mitochondrion</keyword>
<keyword evidence="4 12" id="KW-0378">Hydrolase</keyword>
<evidence type="ECO:0000256" key="8">
    <source>
        <dbReference type="ARBA" id="ARBA00023242"/>
    </source>
</evidence>
<dbReference type="EC" id="3.2.2.27" evidence="12 14"/>
<dbReference type="NCBIfam" id="TIGR00628">
    <property type="entry name" value="ung"/>
    <property type="match status" value="1"/>
</dbReference>
<dbReference type="PROSITE" id="PS00130">
    <property type="entry name" value="U_DNA_GLYCOSYLASE"/>
    <property type="match status" value="1"/>
</dbReference>
<feature type="region of interest" description="Disordered" evidence="15">
    <location>
        <begin position="29"/>
        <end position="65"/>
    </location>
</feature>
<evidence type="ECO:0000256" key="14">
    <source>
        <dbReference type="RuleBase" id="RU003780"/>
    </source>
</evidence>
<evidence type="ECO:0000256" key="5">
    <source>
        <dbReference type="ARBA" id="ARBA00022990"/>
    </source>
</evidence>
<feature type="active site" description="Proton acceptor" evidence="12 13">
    <location>
        <position position="152"/>
    </location>
</feature>
<evidence type="ECO:0000259" key="16">
    <source>
        <dbReference type="SMART" id="SM00986"/>
    </source>
</evidence>
<gene>
    <name evidence="12" type="primary">UNG</name>
    <name evidence="12" type="synonym">UNG1</name>
    <name evidence="17" type="ORF">COCON_G00167660</name>
</gene>
<dbReference type="GO" id="GO:0004844">
    <property type="term" value="F:uracil DNA N-glycosylase activity"/>
    <property type="evidence" value="ECO:0007669"/>
    <property type="project" value="UniProtKB-UniRule"/>
</dbReference>
<evidence type="ECO:0000313" key="17">
    <source>
        <dbReference type="EMBL" id="KAJ8261043.1"/>
    </source>
</evidence>
<dbReference type="GO" id="GO:0005654">
    <property type="term" value="C:nucleoplasm"/>
    <property type="evidence" value="ECO:0007669"/>
    <property type="project" value="UniProtKB-ARBA"/>
</dbReference>
<reference evidence="17" key="1">
    <citation type="journal article" date="2023" name="Science">
        <title>Genome structures resolve the early diversification of teleost fishes.</title>
        <authorList>
            <person name="Parey E."/>
            <person name="Louis A."/>
            <person name="Montfort J."/>
            <person name="Bouchez O."/>
            <person name="Roques C."/>
            <person name="Iampietro C."/>
            <person name="Lluch J."/>
            <person name="Castinel A."/>
            <person name="Donnadieu C."/>
            <person name="Desvignes T."/>
            <person name="Floi Bucao C."/>
            <person name="Jouanno E."/>
            <person name="Wen M."/>
            <person name="Mejri S."/>
            <person name="Dirks R."/>
            <person name="Jansen H."/>
            <person name="Henkel C."/>
            <person name="Chen W.J."/>
            <person name="Zahm M."/>
            <person name="Cabau C."/>
            <person name="Klopp C."/>
            <person name="Thompson A.W."/>
            <person name="Robinson-Rechavi M."/>
            <person name="Braasch I."/>
            <person name="Lecointre G."/>
            <person name="Bobe J."/>
            <person name="Postlethwait J.H."/>
            <person name="Berthelot C."/>
            <person name="Roest Crollius H."/>
            <person name="Guiguen Y."/>
        </authorList>
    </citation>
    <scope>NUCLEOTIDE SEQUENCE</scope>
    <source>
        <strain evidence="17">Concon-B</strain>
    </source>
</reference>
<dbReference type="PANTHER" id="PTHR11264:SF0">
    <property type="entry name" value="URACIL-DNA GLYCOSYLASE"/>
    <property type="match status" value="1"/>
</dbReference>
<evidence type="ECO:0000256" key="6">
    <source>
        <dbReference type="ARBA" id="ARBA00023128"/>
    </source>
</evidence>
<keyword evidence="5" id="KW-0007">Acetylation</keyword>
<comment type="catalytic activity">
    <reaction evidence="10">
        <text>a 2'-deoxyuridine in single-stranded DNA + H2O = a 2'-deoxyribose 5'-monophosphate in single-stranded DNA + uracil</text>
        <dbReference type="Rhea" id="RHEA:81459"/>
        <dbReference type="Rhea" id="RHEA-COMP:12847"/>
        <dbReference type="Rhea" id="RHEA-COMP:19684"/>
        <dbReference type="ChEBI" id="CHEBI:15377"/>
        <dbReference type="ChEBI" id="CHEBI:17568"/>
        <dbReference type="ChEBI" id="CHEBI:133902"/>
        <dbReference type="ChEBI" id="CHEBI:139095"/>
    </reaction>
    <physiologicalReaction direction="left-to-right" evidence="10">
        <dbReference type="Rhea" id="RHEA:81460"/>
    </physiologicalReaction>
</comment>
<evidence type="ECO:0000313" key="18">
    <source>
        <dbReference type="Proteomes" id="UP001152803"/>
    </source>
</evidence>
<name>A0A9Q1D7E8_CONCO</name>
<dbReference type="SMART" id="SM00987">
    <property type="entry name" value="UreE_C"/>
    <property type="match status" value="1"/>
</dbReference>
<evidence type="ECO:0000256" key="15">
    <source>
        <dbReference type="SAM" id="MobiDB-lite"/>
    </source>
</evidence>
<dbReference type="InterPro" id="IPR036895">
    <property type="entry name" value="Uracil-DNA_glycosylase-like_sf"/>
</dbReference>
<evidence type="ECO:0000256" key="10">
    <source>
        <dbReference type="ARBA" id="ARBA00052828"/>
    </source>
</evidence>
<dbReference type="PANTHER" id="PTHR11264">
    <property type="entry name" value="URACIL-DNA GLYCOSYLASE"/>
    <property type="match status" value="1"/>
</dbReference>
<evidence type="ECO:0000256" key="9">
    <source>
        <dbReference type="ARBA" id="ARBA00052069"/>
    </source>
</evidence>
<evidence type="ECO:0000256" key="2">
    <source>
        <dbReference type="ARBA" id="ARBA00022553"/>
    </source>
</evidence>
<dbReference type="EMBL" id="JAFJMO010000012">
    <property type="protein sequence ID" value="KAJ8261043.1"/>
    <property type="molecule type" value="Genomic_DNA"/>
</dbReference>
<dbReference type="AlphaFoldDB" id="A0A9Q1D7E8"/>
<dbReference type="NCBIfam" id="NF003591">
    <property type="entry name" value="PRK05254.1-4"/>
    <property type="match status" value="1"/>
</dbReference>
<proteinExistence type="inferred from homology"/>
<dbReference type="OrthoDB" id="10031947at2759"/>
<sequence length="311" mass="35147">MHKMCTGRNFGQKTIKTYFSPVAQKKLQENNETGEVTNLYDGDISTTAKRRKPATGEPPGSPLLSSEQLDRIERNRKDALQRLAARNVPPGFGESWHKALGEEFAKPYFTRVMSFVTEERERYTVYPAPQQVFSWTQMCPIHKVKVVILGQDPYHGPCQAHGLSFSVQRPTLPPPSLENVFRELMEDVEGFQHPGYGDLSGWAQQGVLLLNAVLTVRAHQPNSHQERGWETFTDAVVSWLSTNLDGLVFLLWGGQAQRKGAVIDRKRHHVLQTSHPSPMSVHRGFFGCKHFSKTNCLLEKSGKTPIDWTIL</sequence>
<dbReference type="InterPro" id="IPR005122">
    <property type="entry name" value="Uracil-DNA_glycosylase-like"/>
</dbReference>
<evidence type="ECO:0000256" key="1">
    <source>
        <dbReference type="ARBA" id="ARBA00008184"/>
    </source>
</evidence>
<keyword evidence="7 12" id="KW-0234">DNA repair</keyword>
<comment type="catalytic activity">
    <reaction evidence="12 14">
        <text>Hydrolyzes single-stranded DNA or mismatched double-stranded DNA and polynucleotides, releasing free uracil.</text>
        <dbReference type="EC" id="3.2.2.27"/>
    </reaction>
</comment>
<evidence type="ECO:0000256" key="7">
    <source>
        <dbReference type="ARBA" id="ARBA00023204"/>
    </source>
</evidence>
<organism evidence="17 18">
    <name type="scientific">Conger conger</name>
    <name type="common">Conger eel</name>
    <name type="synonym">Muraena conger</name>
    <dbReference type="NCBI Taxonomy" id="82655"/>
    <lineage>
        <taxon>Eukaryota</taxon>
        <taxon>Metazoa</taxon>
        <taxon>Chordata</taxon>
        <taxon>Craniata</taxon>
        <taxon>Vertebrata</taxon>
        <taxon>Euteleostomi</taxon>
        <taxon>Actinopterygii</taxon>
        <taxon>Neopterygii</taxon>
        <taxon>Teleostei</taxon>
        <taxon>Anguilliformes</taxon>
        <taxon>Congridae</taxon>
        <taxon>Conger</taxon>
    </lineage>
</organism>
<keyword evidence="18" id="KW-1185">Reference proteome</keyword>
<dbReference type="SUPFAM" id="SSF52141">
    <property type="entry name" value="Uracil-DNA glycosylase-like"/>
    <property type="match status" value="1"/>
</dbReference>
<dbReference type="FunFam" id="3.40.470.10:FF:000004">
    <property type="entry name" value="Uracil-DNA glycosylase"/>
    <property type="match status" value="1"/>
</dbReference>